<accession>A0AAE1AVR2</accession>
<evidence type="ECO:0000313" key="10">
    <source>
        <dbReference type="EMBL" id="KAK3794241.1"/>
    </source>
</evidence>
<comment type="similarity">
    <text evidence="2">Belongs to the mitochondrion-specific ribosomal protein mL40 family.</text>
</comment>
<dbReference type="Gene3D" id="6.10.250.3440">
    <property type="match status" value="1"/>
</dbReference>
<proteinExistence type="inferred from homology"/>
<evidence type="ECO:0000256" key="8">
    <source>
        <dbReference type="ARBA" id="ARBA00083752"/>
    </source>
</evidence>
<dbReference type="AlphaFoldDB" id="A0AAE1AVR2"/>
<evidence type="ECO:0000313" key="11">
    <source>
        <dbReference type="Proteomes" id="UP001283361"/>
    </source>
</evidence>
<sequence length="201" mass="23483">MTGTCLNLSRLYVLSLPGVFQTCRHIHSQRTPMLFRATQQLLAEPMKKKKRIDPSILAAREAKKIKKIDKEIKKLTRFGRILKPVAEIELPKKQFTLAKERQRTSPVLSFEELEDRALLQKQWGRYKTNTWVHQQRVYDKLITAQDEALEELKAESDYLYKEALKVDYGMVAMYFEGPKSTPPIKDYSPPDGDYVDTTRKY</sequence>
<dbReference type="PANTHER" id="PTHR13359:SF2">
    <property type="entry name" value="LARGE RIBOSOMAL SUBUNIT PROTEIN ML40"/>
    <property type="match status" value="1"/>
</dbReference>
<keyword evidence="11" id="KW-1185">Reference proteome</keyword>
<reference evidence="10" key="1">
    <citation type="journal article" date="2023" name="G3 (Bethesda)">
        <title>A reference genome for the long-term kleptoplast-retaining sea slug Elysia crispata morphotype clarki.</title>
        <authorList>
            <person name="Eastman K.E."/>
            <person name="Pendleton A.L."/>
            <person name="Shaikh M.A."/>
            <person name="Suttiyut T."/>
            <person name="Ogas R."/>
            <person name="Tomko P."/>
            <person name="Gavelis G."/>
            <person name="Widhalm J.R."/>
            <person name="Wisecaver J.H."/>
        </authorList>
    </citation>
    <scope>NUCLEOTIDE SEQUENCE</scope>
    <source>
        <strain evidence="10">ECLA1</strain>
    </source>
</reference>
<comment type="caution">
    <text evidence="10">The sequence shown here is derived from an EMBL/GenBank/DDBJ whole genome shotgun (WGS) entry which is preliminary data.</text>
</comment>
<dbReference type="EMBL" id="JAWDGP010001131">
    <property type="protein sequence ID" value="KAK3794241.1"/>
    <property type="molecule type" value="Genomic_DNA"/>
</dbReference>
<comment type="subcellular location">
    <subcellularLocation>
        <location evidence="1">Mitochondrion</location>
    </subcellularLocation>
</comment>
<gene>
    <name evidence="10" type="ORF">RRG08_039022</name>
</gene>
<evidence type="ECO:0000256" key="3">
    <source>
        <dbReference type="ARBA" id="ARBA00022946"/>
    </source>
</evidence>
<evidence type="ECO:0000256" key="4">
    <source>
        <dbReference type="ARBA" id="ARBA00022980"/>
    </source>
</evidence>
<evidence type="ECO:0000256" key="6">
    <source>
        <dbReference type="ARBA" id="ARBA00023274"/>
    </source>
</evidence>
<dbReference type="GO" id="GO:0005762">
    <property type="term" value="C:mitochondrial large ribosomal subunit"/>
    <property type="evidence" value="ECO:0007669"/>
    <property type="project" value="InterPro"/>
</dbReference>
<dbReference type="PANTHER" id="PTHR13359">
    <property type="entry name" value="39S RIBOSOMAL PROTEIN L40, MITOCHONDRIAL"/>
    <property type="match status" value="1"/>
</dbReference>
<dbReference type="InterPro" id="IPR019192">
    <property type="entry name" value="Ribosomal_mL40"/>
</dbReference>
<organism evidence="10 11">
    <name type="scientific">Elysia crispata</name>
    <name type="common">lettuce slug</name>
    <dbReference type="NCBI Taxonomy" id="231223"/>
    <lineage>
        <taxon>Eukaryota</taxon>
        <taxon>Metazoa</taxon>
        <taxon>Spiralia</taxon>
        <taxon>Lophotrochozoa</taxon>
        <taxon>Mollusca</taxon>
        <taxon>Gastropoda</taxon>
        <taxon>Heterobranchia</taxon>
        <taxon>Euthyneura</taxon>
        <taxon>Panpulmonata</taxon>
        <taxon>Sacoglossa</taxon>
        <taxon>Placobranchoidea</taxon>
        <taxon>Plakobranchidae</taxon>
        <taxon>Elysia</taxon>
    </lineage>
</organism>
<feature type="region of interest" description="Disordered" evidence="9">
    <location>
        <begin position="178"/>
        <end position="201"/>
    </location>
</feature>
<evidence type="ECO:0000256" key="9">
    <source>
        <dbReference type="SAM" id="MobiDB-lite"/>
    </source>
</evidence>
<dbReference type="InterPro" id="IPR039145">
    <property type="entry name" value="Ribosomal_mL40_metazoa/plant"/>
</dbReference>
<evidence type="ECO:0000256" key="2">
    <source>
        <dbReference type="ARBA" id="ARBA00009360"/>
    </source>
</evidence>
<keyword evidence="6" id="KW-0687">Ribonucleoprotein</keyword>
<dbReference type="FunFam" id="6.10.250.3440:FF:000001">
    <property type="entry name" value="Mitochondrial ribosomal protein L40"/>
    <property type="match status" value="1"/>
</dbReference>
<evidence type="ECO:0000256" key="1">
    <source>
        <dbReference type="ARBA" id="ARBA00004173"/>
    </source>
</evidence>
<protein>
    <recommendedName>
        <fullName evidence="7">Large ribosomal subunit protein mL40</fullName>
    </recommendedName>
    <alternativeName>
        <fullName evidence="8">39S ribosomal protein L40, mitochondrial</fullName>
    </alternativeName>
</protein>
<evidence type="ECO:0000256" key="7">
    <source>
        <dbReference type="ARBA" id="ARBA00035192"/>
    </source>
</evidence>
<keyword evidence="5" id="KW-0496">Mitochondrion</keyword>
<dbReference type="Pfam" id="PF09812">
    <property type="entry name" value="MRP-L28"/>
    <property type="match status" value="1"/>
</dbReference>
<keyword evidence="3" id="KW-0809">Transit peptide</keyword>
<evidence type="ECO:0000256" key="5">
    <source>
        <dbReference type="ARBA" id="ARBA00023128"/>
    </source>
</evidence>
<name>A0AAE1AVR2_9GAST</name>
<dbReference type="Proteomes" id="UP001283361">
    <property type="component" value="Unassembled WGS sequence"/>
</dbReference>
<keyword evidence="4" id="KW-0689">Ribosomal protein</keyword>